<proteinExistence type="predicted"/>
<dbReference type="InterPro" id="IPR001660">
    <property type="entry name" value="SAM"/>
</dbReference>
<dbReference type="Pfam" id="PF07647">
    <property type="entry name" value="SAM_2"/>
    <property type="match status" value="1"/>
</dbReference>
<feature type="domain" description="SAM" evidence="2">
    <location>
        <begin position="75"/>
        <end position="141"/>
    </location>
</feature>
<feature type="compositionally biased region" description="Polar residues" evidence="1">
    <location>
        <begin position="42"/>
        <end position="58"/>
    </location>
</feature>
<dbReference type="InterPro" id="IPR052268">
    <property type="entry name" value="SAM_domain-containing_protein"/>
</dbReference>
<organism evidence="3 4">
    <name type="scientific">Pomacea canaliculata</name>
    <name type="common">Golden apple snail</name>
    <dbReference type="NCBI Taxonomy" id="400727"/>
    <lineage>
        <taxon>Eukaryota</taxon>
        <taxon>Metazoa</taxon>
        <taxon>Spiralia</taxon>
        <taxon>Lophotrochozoa</taxon>
        <taxon>Mollusca</taxon>
        <taxon>Gastropoda</taxon>
        <taxon>Caenogastropoda</taxon>
        <taxon>Architaenioglossa</taxon>
        <taxon>Ampullarioidea</taxon>
        <taxon>Ampullariidae</taxon>
        <taxon>Pomacea</taxon>
    </lineage>
</organism>
<feature type="compositionally biased region" description="Basic and acidic residues" evidence="1">
    <location>
        <begin position="1"/>
        <end position="27"/>
    </location>
</feature>
<dbReference type="InterPro" id="IPR013761">
    <property type="entry name" value="SAM/pointed_sf"/>
</dbReference>
<dbReference type="Gene3D" id="1.10.150.50">
    <property type="entry name" value="Transcription Factor, Ets-1"/>
    <property type="match status" value="1"/>
</dbReference>
<evidence type="ECO:0000313" key="3">
    <source>
        <dbReference type="EMBL" id="PVD23930.1"/>
    </source>
</evidence>
<evidence type="ECO:0000313" key="4">
    <source>
        <dbReference type="Proteomes" id="UP000245119"/>
    </source>
</evidence>
<sequence>METKGAEAPGDKEMGKGEEKVTPEPHEMSPLLHEQPSRESAIGTNSSSMTTAPATGSAVTPRKILKGKPKPLYFWSAADVNKWWRKHGGLCYQLYGDLLTEHDVGGRTLIRMNEIKLEKIGITNVEHRHELMQHILRLRLKHDLTELRTLEQRGVGFELKLPEPRPATQPTDKTEKTDKSITEKNGRGAALR</sequence>
<comment type="caution">
    <text evidence="3">The sequence shown here is derived from an EMBL/GenBank/DDBJ whole genome shotgun (WGS) entry which is preliminary data.</text>
</comment>
<evidence type="ECO:0000259" key="2">
    <source>
        <dbReference type="PROSITE" id="PS50105"/>
    </source>
</evidence>
<evidence type="ECO:0000256" key="1">
    <source>
        <dbReference type="SAM" id="MobiDB-lite"/>
    </source>
</evidence>
<feature type="region of interest" description="Disordered" evidence="1">
    <location>
        <begin position="159"/>
        <end position="192"/>
    </location>
</feature>
<dbReference type="GO" id="GO:0007169">
    <property type="term" value="P:cell surface receptor protein tyrosine kinase signaling pathway"/>
    <property type="evidence" value="ECO:0007669"/>
    <property type="project" value="TreeGrafter"/>
</dbReference>
<feature type="region of interest" description="Disordered" evidence="1">
    <location>
        <begin position="1"/>
        <end position="62"/>
    </location>
</feature>
<dbReference type="PANTHER" id="PTHR20843:SF0">
    <property type="entry name" value="PROTEIN AVEUGLE"/>
    <property type="match status" value="1"/>
</dbReference>
<dbReference type="PANTHER" id="PTHR20843">
    <property type="entry name" value="STERILE ALPHA MOTIF DOMAIN CONTAINING PROTEIN 10"/>
    <property type="match status" value="1"/>
</dbReference>
<keyword evidence="4" id="KW-1185">Reference proteome</keyword>
<dbReference type="SUPFAM" id="SSF47769">
    <property type="entry name" value="SAM/Pointed domain"/>
    <property type="match status" value="1"/>
</dbReference>
<dbReference type="Proteomes" id="UP000245119">
    <property type="component" value="Linkage Group LG10"/>
</dbReference>
<dbReference type="GO" id="GO:0009898">
    <property type="term" value="C:cytoplasmic side of plasma membrane"/>
    <property type="evidence" value="ECO:0007669"/>
    <property type="project" value="TreeGrafter"/>
</dbReference>
<reference evidence="3 4" key="1">
    <citation type="submission" date="2018-04" db="EMBL/GenBank/DDBJ databases">
        <title>The genome of golden apple snail Pomacea canaliculata provides insight into stress tolerance and invasive adaptation.</title>
        <authorList>
            <person name="Liu C."/>
            <person name="Liu B."/>
            <person name="Ren Y."/>
            <person name="Zhang Y."/>
            <person name="Wang H."/>
            <person name="Li S."/>
            <person name="Jiang F."/>
            <person name="Yin L."/>
            <person name="Zhang G."/>
            <person name="Qian W."/>
            <person name="Fan W."/>
        </authorList>
    </citation>
    <scope>NUCLEOTIDE SEQUENCE [LARGE SCALE GENOMIC DNA]</scope>
    <source>
        <strain evidence="3">SZHN2017</strain>
        <tissue evidence="3">Muscle</tissue>
    </source>
</reference>
<dbReference type="EMBL" id="PZQS01000010">
    <property type="protein sequence ID" value="PVD23930.1"/>
    <property type="molecule type" value="Genomic_DNA"/>
</dbReference>
<gene>
    <name evidence="3" type="ORF">C0Q70_17206</name>
</gene>
<name>A0A2T7NRY1_POMCA</name>
<dbReference type="PROSITE" id="PS50105">
    <property type="entry name" value="SAM_DOMAIN"/>
    <property type="match status" value="1"/>
</dbReference>
<dbReference type="AlphaFoldDB" id="A0A2T7NRY1"/>
<dbReference type="STRING" id="400727.A0A2T7NRY1"/>
<dbReference type="SMART" id="SM00454">
    <property type="entry name" value="SAM"/>
    <property type="match status" value="1"/>
</dbReference>
<accession>A0A2T7NRY1</accession>
<feature type="compositionally biased region" description="Basic and acidic residues" evidence="1">
    <location>
        <begin position="172"/>
        <end position="186"/>
    </location>
</feature>
<protein>
    <recommendedName>
        <fullName evidence="2">SAM domain-containing protein</fullName>
    </recommendedName>
</protein>
<dbReference type="OrthoDB" id="434324at2759"/>